<reference evidence="5" key="2">
    <citation type="journal article" date="2021" name="PeerJ">
        <title>Extensive microbial diversity within the chicken gut microbiome revealed by metagenomics and culture.</title>
        <authorList>
            <person name="Gilroy R."/>
            <person name="Ravi A."/>
            <person name="Getino M."/>
            <person name="Pursley I."/>
            <person name="Horton D.L."/>
            <person name="Alikhan N.F."/>
            <person name="Baker D."/>
            <person name="Gharbi K."/>
            <person name="Hall N."/>
            <person name="Watson M."/>
            <person name="Adriaenssens E.M."/>
            <person name="Foster-Nyarko E."/>
            <person name="Jarju S."/>
            <person name="Secka A."/>
            <person name="Antonio M."/>
            <person name="Oren A."/>
            <person name="Chaudhuri R.R."/>
            <person name="La Ragione R."/>
            <person name="Hildebrand F."/>
            <person name="Pallen M.J."/>
        </authorList>
    </citation>
    <scope>NUCLEOTIDE SEQUENCE</scope>
    <source>
        <strain evidence="5">CHK195-4489</strain>
    </source>
</reference>
<accession>A0A9D1I6T4</accession>
<dbReference type="SUPFAM" id="SSF52540">
    <property type="entry name" value="P-loop containing nucleoside triphosphate hydrolases"/>
    <property type="match status" value="1"/>
</dbReference>
<feature type="domain" description="ABC transporter" evidence="4">
    <location>
        <begin position="6"/>
        <end position="226"/>
    </location>
</feature>
<keyword evidence="3 5" id="KW-0067">ATP-binding</keyword>
<protein>
    <submittedName>
        <fullName evidence="5">ABC transporter ATP-binding protein</fullName>
    </submittedName>
</protein>
<dbReference type="AlphaFoldDB" id="A0A9D1I6T4"/>
<name>A0A9D1I6T4_9CLOT</name>
<dbReference type="InterPro" id="IPR027417">
    <property type="entry name" value="P-loop_NTPase"/>
</dbReference>
<dbReference type="GO" id="GO:0016887">
    <property type="term" value="F:ATP hydrolysis activity"/>
    <property type="evidence" value="ECO:0007669"/>
    <property type="project" value="InterPro"/>
</dbReference>
<dbReference type="SMART" id="SM00382">
    <property type="entry name" value="AAA"/>
    <property type="match status" value="1"/>
</dbReference>
<dbReference type="PANTHER" id="PTHR24220">
    <property type="entry name" value="IMPORT ATP-BINDING PROTEIN"/>
    <property type="match status" value="1"/>
</dbReference>
<dbReference type="InterPro" id="IPR003439">
    <property type="entry name" value="ABC_transporter-like_ATP-bd"/>
</dbReference>
<dbReference type="CDD" id="cd03255">
    <property type="entry name" value="ABC_MJ0796_LolCDE_FtsE"/>
    <property type="match status" value="1"/>
</dbReference>
<gene>
    <name evidence="5" type="ORF">IAD50_02765</name>
</gene>
<dbReference type="InterPro" id="IPR017911">
    <property type="entry name" value="MacB-like_ATP-bd"/>
</dbReference>
<comment type="caution">
    <text evidence="5">The sequence shown here is derived from an EMBL/GenBank/DDBJ whole genome shotgun (WGS) entry which is preliminary data.</text>
</comment>
<dbReference type="PROSITE" id="PS50893">
    <property type="entry name" value="ABC_TRANSPORTER_2"/>
    <property type="match status" value="1"/>
</dbReference>
<dbReference type="Pfam" id="PF00005">
    <property type="entry name" value="ABC_tran"/>
    <property type="match status" value="1"/>
</dbReference>
<evidence type="ECO:0000256" key="1">
    <source>
        <dbReference type="ARBA" id="ARBA00022448"/>
    </source>
</evidence>
<dbReference type="InterPro" id="IPR017871">
    <property type="entry name" value="ABC_transporter-like_CS"/>
</dbReference>
<keyword evidence="2" id="KW-0547">Nucleotide-binding</keyword>
<dbReference type="GO" id="GO:0005886">
    <property type="term" value="C:plasma membrane"/>
    <property type="evidence" value="ECO:0007669"/>
    <property type="project" value="TreeGrafter"/>
</dbReference>
<dbReference type="Proteomes" id="UP000824089">
    <property type="component" value="Unassembled WGS sequence"/>
</dbReference>
<organism evidence="5 6">
    <name type="scientific">Candidatus Egerieisoma faecipullorum</name>
    <dbReference type="NCBI Taxonomy" id="2840963"/>
    <lineage>
        <taxon>Bacteria</taxon>
        <taxon>Bacillati</taxon>
        <taxon>Bacillota</taxon>
        <taxon>Clostridia</taxon>
        <taxon>Eubacteriales</taxon>
        <taxon>Clostridiaceae</taxon>
        <taxon>Clostridiaceae incertae sedis</taxon>
        <taxon>Candidatus Egerieisoma</taxon>
    </lineage>
</organism>
<dbReference type="FunFam" id="3.40.50.300:FF:000032">
    <property type="entry name" value="Export ABC transporter ATP-binding protein"/>
    <property type="match status" value="1"/>
</dbReference>
<sequence>MPEAILRLEDVVRDFKRQTETIHAVRGVSLEIRRGTFNILCGRSGSGKTTLLNMIAAIDLPTSGKIFFEDQEITRMKSAERDALRRKKIGIIFQNTALIAQMTALENVEFALSVAGIKPGKRRRQAVDWLEQMGIRERKNHMPAEMSGGEQARVAIGRALAHEPILLLADEPTSELDTKTSFRVIDMFRSLVDTNGLTIVMTTHDVNIMGAADLIYTMEDGVIIDVK</sequence>
<keyword evidence="1" id="KW-0813">Transport</keyword>
<evidence type="ECO:0000259" key="4">
    <source>
        <dbReference type="PROSITE" id="PS50893"/>
    </source>
</evidence>
<dbReference type="PROSITE" id="PS00211">
    <property type="entry name" value="ABC_TRANSPORTER_1"/>
    <property type="match status" value="1"/>
</dbReference>
<evidence type="ECO:0000313" key="5">
    <source>
        <dbReference type="EMBL" id="HIU29201.1"/>
    </source>
</evidence>
<reference evidence="5" key="1">
    <citation type="submission" date="2020-10" db="EMBL/GenBank/DDBJ databases">
        <authorList>
            <person name="Gilroy R."/>
        </authorList>
    </citation>
    <scope>NUCLEOTIDE SEQUENCE</scope>
    <source>
        <strain evidence="5">CHK195-4489</strain>
    </source>
</reference>
<dbReference type="GO" id="GO:0098796">
    <property type="term" value="C:membrane protein complex"/>
    <property type="evidence" value="ECO:0007669"/>
    <property type="project" value="UniProtKB-ARBA"/>
</dbReference>
<dbReference type="InterPro" id="IPR003593">
    <property type="entry name" value="AAA+_ATPase"/>
</dbReference>
<evidence type="ECO:0000313" key="6">
    <source>
        <dbReference type="Proteomes" id="UP000824089"/>
    </source>
</evidence>
<dbReference type="Gene3D" id="3.40.50.300">
    <property type="entry name" value="P-loop containing nucleotide triphosphate hydrolases"/>
    <property type="match status" value="1"/>
</dbReference>
<evidence type="ECO:0000256" key="2">
    <source>
        <dbReference type="ARBA" id="ARBA00022741"/>
    </source>
</evidence>
<dbReference type="InterPro" id="IPR015854">
    <property type="entry name" value="ABC_transpr_LolD-like"/>
</dbReference>
<proteinExistence type="predicted"/>
<dbReference type="GO" id="GO:0022857">
    <property type="term" value="F:transmembrane transporter activity"/>
    <property type="evidence" value="ECO:0007669"/>
    <property type="project" value="TreeGrafter"/>
</dbReference>
<evidence type="ECO:0000256" key="3">
    <source>
        <dbReference type="ARBA" id="ARBA00022840"/>
    </source>
</evidence>
<dbReference type="GO" id="GO:0005524">
    <property type="term" value="F:ATP binding"/>
    <property type="evidence" value="ECO:0007669"/>
    <property type="project" value="UniProtKB-KW"/>
</dbReference>
<dbReference type="EMBL" id="DVMM01000056">
    <property type="protein sequence ID" value="HIU29201.1"/>
    <property type="molecule type" value="Genomic_DNA"/>
</dbReference>